<dbReference type="InterPro" id="IPR023827">
    <property type="entry name" value="Peptidase_S8_Asp-AS"/>
</dbReference>
<evidence type="ECO:0000256" key="7">
    <source>
        <dbReference type="RuleBase" id="RU003355"/>
    </source>
</evidence>
<dbReference type="Proteomes" id="UP000587527">
    <property type="component" value="Unassembled WGS sequence"/>
</dbReference>
<feature type="active site" description="Charge relay system" evidence="5 6">
    <location>
        <position position="221"/>
    </location>
</feature>
<dbReference type="PRINTS" id="PR00723">
    <property type="entry name" value="SUBTILISIN"/>
</dbReference>
<dbReference type="PANTHER" id="PTHR43399">
    <property type="entry name" value="SUBTILISIN-RELATED"/>
    <property type="match status" value="1"/>
</dbReference>
<dbReference type="Pfam" id="PF00082">
    <property type="entry name" value="Peptidase_S8"/>
    <property type="match status" value="1"/>
</dbReference>
<dbReference type="PROSITE" id="PS00136">
    <property type="entry name" value="SUBTILASE_ASP"/>
    <property type="match status" value="1"/>
</dbReference>
<dbReference type="InterPro" id="IPR023828">
    <property type="entry name" value="Peptidase_S8_Ser-AS"/>
</dbReference>
<dbReference type="RefSeq" id="WP_184840170.1">
    <property type="nucleotide sequence ID" value="NZ_JACHMN010000002.1"/>
</dbReference>
<dbReference type="InterPro" id="IPR000209">
    <property type="entry name" value="Peptidase_S8/S53_dom"/>
</dbReference>
<dbReference type="PROSITE" id="PS51892">
    <property type="entry name" value="SUBTILASE"/>
    <property type="match status" value="1"/>
</dbReference>
<evidence type="ECO:0000313" key="10">
    <source>
        <dbReference type="EMBL" id="MBB5871845.1"/>
    </source>
</evidence>
<keyword evidence="11" id="KW-1185">Reference proteome</keyword>
<dbReference type="AlphaFoldDB" id="A0A841BVZ3"/>
<evidence type="ECO:0000256" key="3">
    <source>
        <dbReference type="ARBA" id="ARBA00022801"/>
    </source>
</evidence>
<comment type="caution">
    <text evidence="10">The sequence shown here is derived from an EMBL/GenBank/DDBJ whole genome shotgun (WGS) entry which is preliminary data.</text>
</comment>
<feature type="active site" description="Charge relay system" evidence="5 6">
    <location>
        <position position="188"/>
    </location>
</feature>
<feature type="region of interest" description="Disordered" evidence="8">
    <location>
        <begin position="1"/>
        <end position="26"/>
    </location>
</feature>
<dbReference type="PANTHER" id="PTHR43399:SF4">
    <property type="entry name" value="CELL WALL-ASSOCIATED PROTEASE"/>
    <property type="match status" value="1"/>
</dbReference>
<dbReference type="InterPro" id="IPR015500">
    <property type="entry name" value="Peptidase_S8_subtilisin-rel"/>
</dbReference>
<dbReference type="GO" id="GO:0006508">
    <property type="term" value="P:proteolysis"/>
    <property type="evidence" value="ECO:0007669"/>
    <property type="project" value="UniProtKB-KW"/>
</dbReference>
<feature type="domain" description="Peptidase S8/S53" evidence="9">
    <location>
        <begin position="179"/>
        <end position="441"/>
    </location>
</feature>
<accession>A0A841BVZ3</accession>
<proteinExistence type="inferred from homology"/>
<evidence type="ECO:0000256" key="5">
    <source>
        <dbReference type="PIRSR" id="PIRSR615500-1"/>
    </source>
</evidence>
<dbReference type="EMBL" id="JACHMN010000002">
    <property type="protein sequence ID" value="MBB5871845.1"/>
    <property type="molecule type" value="Genomic_DNA"/>
</dbReference>
<feature type="active site" description="Charge relay system" evidence="5 6">
    <location>
        <position position="394"/>
    </location>
</feature>
<dbReference type="InterPro" id="IPR036852">
    <property type="entry name" value="Peptidase_S8/S53_dom_sf"/>
</dbReference>
<comment type="similarity">
    <text evidence="1 6 7">Belongs to the peptidase S8 family.</text>
</comment>
<organism evidence="10 11">
    <name type="scientific">Allocatelliglobosispora scoriae</name>
    <dbReference type="NCBI Taxonomy" id="643052"/>
    <lineage>
        <taxon>Bacteria</taxon>
        <taxon>Bacillati</taxon>
        <taxon>Actinomycetota</taxon>
        <taxon>Actinomycetes</taxon>
        <taxon>Micromonosporales</taxon>
        <taxon>Micromonosporaceae</taxon>
        <taxon>Allocatelliglobosispora</taxon>
    </lineage>
</organism>
<evidence type="ECO:0000256" key="2">
    <source>
        <dbReference type="ARBA" id="ARBA00022670"/>
    </source>
</evidence>
<keyword evidence="4 6" id="KW-0720">Serine protease</keyword>
<keyword evidence="2 6" id="KW-0645">Protease</keyword>
<dbReference type="PROSITE" id="PS00138">
    <property type="entry name" value="SUBTILASE_SER"/>
    <property type="match status" value="1"/>
</dbReference>
<dbReference type="InterPro" id="IPR051048">
    <property type="entry name" value="Peptidase_S8/S53_subtilisin"/>
</dbReference>
<dbReference type="Gene3D" id="3.40.50.200">
    <property type="entry name" value="Peptidase S8/S53 domain"/>
    <property type="match status" value="1"/>
</dbReference>
<dbReference type="GO" id="GO:0004252">
    <property type="term" value="F:serine-type endopeptidase activity"/>
    <property type="evidence" value="ECO:0007669"/>
    <property type="project" value="UniProtKB-UniRule"/>
</dbReference>
<evidence type="ECO:0000259" key="9">
    <source>
        <dbReference type="Pfam" id="PF00082"/>
    </source>
</evidence>
<evidence type="ECO:0000256" key="4">
    <source>
        <dbReference type="ARBA" id="ARBA00022825"/>
    </source>
</evidence>
<protein>
    <recommendedName>
        <fullName evidence="9">Peptidase S8/S53 domain-containing protein</fullName>
    </recommendedName>
</protein>
<keyword evidence="3 6" id="KW-0378">Hydrolase</keyword>
<sequence>MSPGSAGAQATTALPASDAPTGKGPQVVSLITGDRVTVHGNGRISVVPRKGIYFADYRTPGHHFIIPSDALPLLKADRLDRRLFDLTELVAASKAEKSKLSLIVAGAASAPGLTAERRLPAVRGFSSSIATDQLGSRWQTTKKSLTSGKIWLDAVRQPALDVSVPLIGAPTAWAAGYDGTGVTVAVLDTGIDSAHPDLAGKISAEHNFTEGEEDDLDHVGHGTHVATTIAGSGAASAGKYKGVAPGAKLLDGKVCVQFGCAESWILAGMQWGAESGAKVISMSLGGSNGPEIDPLEQAVNDLTAQFGTLFVIAAGNDGTDESVSSPATADAALAVAAFTKEDELAEFSSRGPRAEDNGIKPEIAAPGQDIVAGRSKDGFLGEPGELYMPLSGTSMATPHVAGSAAILTQVHPQWSPAQRKAALMAAAKPNPTVGVFAQGAGRVDIGRAITQSVTTTPVSVGFGLQDWPHEDDPVRSQTISYHNYAATAVTLSLALTTTAPAGMFSLSAPTVTVPAGGDAGVTLTADTRVGGAATGYFGGQVTATAAGTSVQTPFAVIRDELKYVVHHTATQRDGQPAENAFSVYFNTDTYREYLVYGAAKDLRLPPGNYFAFSWIDEGDSSEDLQISQLTYPKLVIAADKTVSMDARLGKGFNIKIPATDAVELLADYEVSLTLGEYGYGVGVVPGSFSQLYTAHLGPRNVAGLLSFVAGVYVKGDSSGWPAPGSPYSYQVGWSQTGSAIEGITKNVKAKDLATVNAKYAASGVSGTEGFRLDFFAPPGSNGGTASAVPTPLPFAQTHYFLGGTRWVSESIEEVPNTEGWPPTIVDTLTPARVYTAGRTHSEQWNQGVFGPSLGAAPFDYIPVGRDGDVIYGVPELIGDGLGRLAFGEYSSGRGALYRNGQLVEEWDGPYGQWDVPAGLANYRLEASLTRIPEARLSTKVSAAWTFSSKHTDKDTGLPLTTVSFAPELDQHNVARAGAVVAIPITVGQVADSGAGQLNKLAVDVSTNDGATWQKAIVLKIAGKWLLFLKNPNAAGFVSLRANGSDTKGNTFTETIIRAYEVR</sequence>
<dbReference type="SUPFAM" id="SSF52743">
    <property type="entry name" value="Subtilisin-like"/>
    <property type="match status" value="1"/>
</dbReference>
<name>A0A841BVZ3_9ACTN</name>
<evidence type="ECO:0000313" key="11">
    <source>
        <dbReference type="Proteomes" id="UP000587527"/>
    </source>
</evidence>
<evidence type="ECO:0000256" key="1">
    <source>
        <dbReference type="ARBA" id="ARBA00011073"/>
    </source>
</evidence>
<evidence type="ECO:0000256" key="6">
    <source>
        <dbReference type="PROSITE-ProRule" id="PRU01240"/>
    </source>
</evidence>
<gene>
    <name evidence="10" type="ORF">F4553_005224</name>
</gene>
<reference evidence="10 11" key="1">
    <citation type="submission" date="2020-08" db="EMBL/GenBank/DDBJ databases">
        <title>Sequencing the genomes of 1000 actinobacteria strains.</title>
        <authorList>
            <person name="Klenk H.-P."/>
        </authorList>
    </citation>
    <scope>NUCLEOTIDE SEQUENCE [LARGE SCALE GENOMIC DNA]</scope>
    <source>
        <strain evidence="10 11">DSM 45362</strain>
    </source>
</reference>
<evidence type="ECO:0000256" key="8">
    <source>
        <dbReference type="SAM" id="MobiDB-lite"/>
    </source>
</evidence>